<sequence>MPETACFVIKQKSDLKDTNIQRHTNIKITDTHCKYLRRLPVHIQILTANNCALSEISQLCNLSQLMHLDVGHNHIADISQIVHNLELVHFDVSNNFVIKVEPVLELKNLKTLVIAGNMIKNLEPLVHHANFSEAWIQPQLEFAEGNVYNTLTPGSSEEKVREFALKENQKQEHSDYVTKFVKELAPLVKQKQLVIKDNTKLKGFGFVDCFDIATLVIENCPNVTFESLPRKVKHLAVTKSGITSIDGIAKMTWLESLDVSDNLLLKCQPLSNMKLLKKVVMSGNKIIDLKHVHELPLLDWAQSKLEQNPAEPSDFQKHSNADELAKEAKLNAESNQNVIYDSCMSRKYHAQAKNGALAIVNDEKLTSVCFAELIGVESLFVVQCVNISFRRCPTKVLKKLIANCCNIRSLDGLQKMTQLTELTLSLNQIQNIEVIASLVNLTSLDMSQNNLEDISPIAKLKQLKVLDLSQNLIASIKPLQGLGRLEILTLVQSNLTDISSLSGLTQLTELDVSQNNIANINSVVQMVNLTYLNFSFNKVISLEALENLKNVQDLRMQNNFIQDFEPITKLPNANKSWISNQLVPTQQDFLNSFNCNEMQLQQVLKKAEARKKQSDNKFTLVKKYQDAVVNDKLKIENENQLFSLAFADFLKVTDLEATQCQTIGFEEHSKTITKLKLNKCTFSQNDKITDIYNMTQLIELDLGFNAIENISELSALVNVKRLNLQNNAISRIGALRELKLTHLNLGSNRVIFSNPVKSMKAEVHLENNLIVDADLKNQGVPVQGDFKYLLGPNSTQEQAKELFESTQYQSQMVKLYQNQVNNNQLLIRDSQQLKDFQFVADFKLNTLTVNNCKNVMLSRKFAFKHLEVDKFEEAKLVQAPINITVLRINNCGLTNLLGLEDMVQLVELDARDNTLVSIEPIKYLVNLKTIWSDNNFVVDLEHLLQLDNYTTDWICEQSDPTDELFKKYLLDTQYNIELSEFKKLIQKQVAKTKELIEQFGSPYKQQMVEKYQKQIINDSLKCENDETIEDLNFTDRMNVNKLEVNNCLNVTFVKTPVKITHLTVSNSKLASITGIKQMTQLIYLNLANNQIIIVQELQYLVNLNNLDLSNNSAVDLQFITNLPNFSQEWICSQNNPTDETIIRYLKDSNSDLNIQQFKAQILPLQNKTLELVQIKQKYDNELKSKYQNQIVNFKLTVSGDNNLREIKFAENLNIVNLEVYQCVNVNFKRVPGNIKSLTVINCGLITIDGIQDMKQLLFVDLRENEIVSILQLRELINLKHVLIDDNHITDLEILQQLPNFDSIWIQEQKPRSDAAYQNYLIKTASNMSLEQFKASIVQKLQKTEELLNQYPRKYDAEITAKYQGQIQANVNGYFGRSIWIQQNDPLIRDLKPFQKFNCECLYFQYCENVTLLRVPKTLKFIQVQYSKLKSLKGVEFAAGLEQVYLDVNDIVNIEYLRGLKKVRCLYLSSNKITEFAAVQGNKDNGQYASGYNINYQKQPTQQEIEESRLW</sequence>
<evidence type="ECO:0000256" key="2">
    <source>
        <dbReference type="ARBA" id="ARBA00022737"/>
    </source>
</evidence>
<dbReference type="SUPFAM" id="SSF52058">
    <property type="entry name" value="L domain-like"/>
    <property type="match status" value="4"/>
</dbReference>
<evidence type="ECO:0000313" key="5">
    <source>
        <dbReference type="Proteomes" id="UP001642409"/>
    </source>
</evidence>
<dbReference type="InterPro" id="IPR001611">
    <property type="entry name" value="Leu-rich_rpt"/>
</dbReference>
<name>A0ABP1L0Y0_9EUKA</name>
<dbReference type="Pfam" id="PF12799">
    <property type="entry name" value="LRR_4"/>
    <property type="match status" value="2"/>
</dbReference>
<keyword evidence="3" id="KW-0175">Coiled coil</keyword>
<organism evidence="4 5">
    <name type="scientific">Hexamita inflata</name>
    <dbReference type="NCBI Taxonomy" id="28002"/>
    <lineage>
        <taxon>Eukaryota</taxon>
        <taxon>Metamonada</taxon>
        <taxon>Diplomonadida</taxon>
        <taxon>Hexamitidae</taxon>
        <taxon>Hexamitinae</taxon>
        <taxon>Hexamita</taxon>
    </lineage>
</organism>
<dbReference type="PROSITE" id="PS51450">
    <property type="entry name" value="LRR"/>
    <property type="match status" value="12"/>
</dbReference>
<dbReference type="InterPro" id="IPR003591">
    <property type="entry name" value="Leu-rich_rpt_typical-subtyp"/>
</dbReference>
<reference evidence="4 5" key="1">
    <citation type="submission" date="2024-07" db="EMBL/GenBank/DDBJ databases">
        <authorList>
            <person name="Akdeniz Z."/>
        </authorList>
    </citation>
    <scope>NUCLEOTIDE SEQUENCE [LARGE SCALE GENOMIC DNA]</scope>
</reference>
<dbReference type="PANTHER" id="PTHR46652">
    <property type="entry name" value="LEUCINE-RICH REPEAT AND IQ DOMAIN-CONTAINING PROTEIN 1-RELATED"/>
    <property type="match status" value="1"/>
</dbReference>
<dbReference type="EMBL" id="CAXDID020000306">
    <property type="protein sequence ID" value="CAL6074257.1"/>
    <property type="molecule type" value="Genomic_DNA"/>
</dbReference>
<keyword evidence="2" id="KW-0677">Repeat</keyword>
<dbReference type="Proteomes" id="UP001642409">
    <property type="component" value="Unassembled WGS sequence"/>
</dbReference>
<comment type="caution">
    <text evidence="4">The sequence shown here is derived from an EMBL/GenBank/DDBJ whole genome shotgun (WGS) entry which is preliminary data.</text>
</comment>
<dbReference type="InterPro" id="IPR025875">
    <property type="entry name" value="Leu-rich_rpt_4"/>
</dbReference>
<accession>A0ABP1L0Y0</accession>
<dbReference type="SMART" id="SM00369">
    <property type="entry name" value="LRR_TYP"/>
    <property type="match status" value="10"/>
</dbReference>
<dbReference type="SMART" id="SM00365">
    <property type="entry name" value="LRR_SD22"/>
    <property type="match status" value="14"/>
</dbReference>
<evidence type="ECO:0000256" key="3">
    <source>
        <dbReference type="SAM" id="Coils"/>
    </source>
</evidence>
<dbReference type="PANTHER" id="PTHR46652:SF3">
    <property type="entry name" value="LEUCINE-RICH REPEAT-CONTAINING PROTEIN 9"/>
    <property type="match status" value="1"/>
</dbReference>
<evidence type="ECO:0000256" key="1">
    <source>
        <dbReference type="ARBA" id="ARBA00022614"/>
    </source>
</evidence>
<proteinExistence type="predicted"/>
<keyword evidence="1" id="KW-0433">Leucine-rich repeat</keyword>
<keyword evidence="5" id="KW-1185">Reference proteome</keyword>
<gene>
    <name evidence="4" type="ORF">HINF_LOCUS56579</name>
</gene>
<protein>
    <submittedName>
        <fullName evidence="4">Uncharacterized protein</fullName>
    </submittedName>
</protein>
<dbReference type="Gene3D" id="3.80.10.10">
    <property type="entry name" value="Ribonuclease Inhibitor"/>
    <property type="match status" value="8"/>
</dbReference>
<dbReference type="InterPro" id="IPR050836">
    <property type="entry name" value="SDS22/Internalin_LRR"/>
</dbReference>
<dbReference type="InterPro" id="IPR032675">
    <property type="entry name" value="LRR_dom_sf"/>
</dbReference>
<evidence type="ECO:0000313" key="4">
    <source>
        <dbReference type="EMBL" id="CAL6074257.1"/>
    </source>
</evidence>
<feature type="coiled-coil region" evidence="3">
    <location>
        <begin position="590"/>
        <end position="617"/>
    </location>
</feature>